<dbReference type="AlphaFoldDB" id="A0A941CM44"/>
<dbReference type="Pfam" id="PF13274">
    <property type="entry name" value="SocA_Panacea"/>
    <property type="match status" value="1"/>
</dbReference>
<dbReference type="NCBIfam" id="TIGR03830">
    <property type="entry name" value="CxxCG_CxxCG_HTH"/>
    <property type="match status" value="1"/>
</dbReference>
<dbReference type="GO" id="GO:0003677">
    <property type="term" value="F:DNA binding"/>
    <property type="evidence" value="ECO:0007669"/>
    <property type="project" value="InterPro"/>
</dbReference>
<sequence>MKKNIDHQTKEMICPLCEKKHLIMVSERWTEALVKGETVAYKERYYRCENALEDENEFVSGELLNLNLLHARDAYREMKGLLTSEEIKQIRKKYDLTQTDLAHLLGWGEITVTRYESKLIQDETYDSILRLTWENPLFALQSLEKHKGKFTSDRYKMIREQILRKLESSGMSYLKLQNLEARYSRFSETSDANGFQTLDLSKLSEIVGYYAQSIGNLHKVKLMKLLWYTDVLHYKRHGKALTGLVYQHKPFGALPVGYDELIYLPTVKVQEEVINWELCYQILPAKARQRFHFSKEEEAVLQVVLEKFKNFNTREIVEYMHEETAYPSTADSQIIPFFHGANLNELH</sequence>
<name>A0A941CM44_9CLOT</name>
<organism evidence="2 3">
    <name type="scientific">Proteiniclasticum sediminis</name>
    <dbReference type="NCBI Taxonomy" id="2804028"/>
    <lineage>
        <taxon>Bacteria</taxon>
        <taxon>Bacillati</taxon>
        <taxon>Bacillota</taxon>
        <taxon>Clostridia</taxon>
        <taxon>Eubacteriales</taxon>
        <taxon>Clostridiaceae</taxon>
        <taxon>Proteiniclasticum</taxon>
    </lineage>
</organism>
<dbReference type="Proteomes" id="UP000675379">
    <property type="component" value="Unassembled WGS sequence"/>
</dbReference>
<dbReference type="InterPro" id="IPR025272">
    <property type="entry name" value="SocA_Panacea"/>
</dbReference>
<accession>A0A941CM44</accession>
<dbReference type="EMBL" id="JAGSCS010000002">
    <property type="protein sequence ID" value="MBR0575085.1"/>
    <property type="molecule type" value="Genomic_DNA"/>
</dbReference>
<gene>
    <name evidence="2" type="ORF">KCG48_01900</name>
</gene>
<evidence type="ECO:0000313" key="2">
    <source>
        <dbReference type="EMBL" id="MBR0575085.1"/>
    </source>
</evidence>
<dbReference type="RefSeq" id="WP_211799606.1">
    <property type="nucleotide sequence ID" value="NZ_JAGSCS010000002.1"/>
</dbReference>
<dbReference type="PROSITE" id="PS50943">
    <property type="entry name" value="HTH_CROC1"/>
    <property type="match status" value="1"/>
</dbReference>
<dbReference type="SUPFAM" id="SSF47413">
    <property type="entry name" value="lambda repressor-like DNA-binding domains"/>
    <property type="match status" value="1"/>
</dbReference>
<dbReference type="InterPro" id="IPR022452">
    <property type="entry name" value="MqsA"/>
</dbReference>
<evidence type="ECO:0000259" key="1">
    <source>
        <dbReference type="PROSITE" id="PS50943"/>
    </source>
</evidence>
<keyword evidence="3" id="KW-1185">Reference proteome</keyword>
<dbReference type="InterPro" id="IPR001387">
    <property type="entry name" value="Cro/C1-type_HTH"/>
</dbReference>
<proteinExistence type="predicted"/>
<feature type="domain" description="HTH cro/C1-type" evidence="1">
    <location>
        <begin position="87"/>
        <end position="117"/>
    </location>
</feature>
<reference evidence="2" key="1">
    <citation type="submission" date="2021-04" db="EMBL/GenBank/DDBJ databases">
        <title>Proteiniclasticum sedimins sp. nov., an obligate anaerobic bacterium isolated from anaerobic sludge.</title>
        <authorList>
            <person name="Liu J."/>
        </authorList>
    </citation>
    <scope>NUCLEOTIDE SEQUENCE</scope>
    <source>
        <strain evidence="2">BAD-10</strain>
    </source>
</reference>
<dbReference type="InterPro" id="IPR010982">
    <property type="entry name" value="Lambda_DNA-bd_dom_sf"/>
</dbReference>
<evidence type="ECO:0000313" key="3">
    <source>
        <dbReference type="Proteomes" id="UP000675379"/>
    </source>
</evidence>
<comment type="caution">
    <text evidence="2">The sequence shown here is derived from an EMBL/GenBank/DDBJ whole genome shotgun (WGS) entry which is preliminary data.</text>
</comment>
<protein>
    <submittedName>
        <fullName evidence="2">DUF4065 domain-containing protein</fullName>
    </submittedName>
</protein>
<dbReference type="Gene3D" id="1.10.260.40">
    <property type="entry name" value="lambda repressor-like DNA-binding domains"/>
    <property type="match status" value="1"/>
</dbReference>
<dbReference type="CDD" id="cd00093">
    <property type="entry name" value="HTH_XRE"/>
    <property type="match status" value="1"/>
</dbReference>